<keyword evidence="3" id="KW-0479">Metal-binding</keyword>
<reference evidence="8" key="1">
    <citation type="submission" date="2018-05" db="EMBL/GenBank/DDBJ databases">
        <authorList>
            <person name="Lanie J.A."/>
            <person name="Ng W.-L."/>
            <person name="Kazmierczak K.M."/>
            <person name="Andrzejewski T.M."/>
            <person name="Davidsen T.M."/>
            <person name="Wayne K.J."/>
            <person name="Tettelin H."/>
            <person name="Glass J.I."/>
            <person name="Rusch D."/>
            <person name="Podicherti R."/>
            <person name="Tsui H.-C.T."/>
            <person name="Winkler M.E."/>
        </authorList>
    </citation>
    <scope>NUCLEOTIDE SEQUENCE</scope>
</reference>
<evidence type="ECO:0000256" key="5">
    <source>
        <dbReference type="ARBA" id="ARBA00023004"/>
    </source>
</evidence>
<evidence type="ECO:0000259" key="7">
    <source>
        <dbReference type="Pfam" id="PF01355"/>
    </source>
</evidence>
<evidence type="ECO:0000256" key="6">
    <source>
        <dbReference type="ARBA" id="ARBA00023014"/>
    </source>
</evidence>
<dbReference type="AlphaFoldDB" id="A0A382K6A3"/>
<name>A0A382K6A3_9ZZZZ</name>
<dbReference type="InterPro" id="IPR036369">
    <property type="entry name" value="HIPIP_sf"/>
</dbReference>
<keyword evidence="4" id="KW-0249">Electron transport</keyword>
<feature type="domain" description="High potential iron-sulfur proteins family profile" evidence="7">
    <location>
        <begin position="18"/>
        <end position="68"/>
    </location>
</feature>
<evidence type="ECO:0000256" key="3">
    <source>
        <dbReference type="ARBA" id="ARBA00022723"/>
    </source>
</evidence>
<dbReference type="Pfam" id="PF01355">
    <property type="entry name" value="HIPIP"/>
    <property type="match status" value="1"/>
</dbReference>
<keyword evidence="6" id="KW-0411">Iron-sulfur</keyword>
<keyword evidence="1" id="KW-0813">Transport</keyword>
<keyword evidence="5" id="KW-0408">Iron</keyword>
<evidence type="ECO:0000313" key="8">
    <source>
        <dbReference type="EMBL" id="SVC20000.1"/>
    </source>
</evidence>
<dbReference type="GO" id="GO:0009055">
    <property type="term" value="F:electron transfer activity"/>
    <property type="evidence" value="ECO:0007669"/>
    <property type="project" value="InterPro"/>
</dbReference>
<gene>
    <name evidence="8" type="ORF">METZ01_LOCUS272854</name>
</gene>
<organism evidence="8">
    <name type="scientific">marine metagenome</name>
    <dbReference type="NCBI Taxonomy" id="408172"/>
    <lineage>
        <taxon>unclassified sequences</taxon>
        <taxon>metagenomes</taxon>
        <taxon>ecological metagenomes</taxon>
    </lineage>
</organism>
<dbReference type="GO" id="GO:0046872">
    <property type="term" value="F:metal ion binding"/>
    <property type="evidence" value="ECO:0007669"/>
    <property type="project" value="UniProtKB-KW"/>
</dbReference>
<keyword evidence="2" id="KW-0004">4Fe-4S</keyword>
<sequence length="69" mass="7168">MSLGSLPAGEAGFVGTDNPTVIALKYVEDAGQANRLDKMGVTGAEHIFANCRFYADSDTEATGCTLLAN</sequence>
<evidence type="ECO:0000256" key="4">
    <source>
        <dbReference type="ARBA" id="ARBA00022982"/>
    </source>
</evidence>
<evidence type="ECO:0000256" key="2">
    <source>
        <dbReference type="ARBA" id="ARBA00022485"/>
    </source>
</evidence>
<dbReference type="SUPFAM" id="SSF57652">
    <property type="entry name" value="HIPIP (high potential iron protein)"/>
    <property type="match status" value="1"/>
</dbReference>
<dbReference type="InterPro" id="IPR000170">
    <property type="entry name" value="High_potential_FeS_prot"/>
</dbReference>
<dbReference type="GO" id="GO:0019646">
    <property type="term" value="P:aerobic electron transport chain"/>
    <property type="evidence" value="ECO:0007669"/>
    <property type="project" value="InterPro"/>
</dbReference>
<proteinExistence type="predicted"/>
<evidence type="ECO:0000256" key="1">
    <source>
        <dbReference type="ARBA" id="ARBA00022448"/>
    </source>
</evidence>
<dbReference type="Gene3D" id="4.10.490.10">
    <property type="entry name" value="High potential iron-sulphur protein"/>
    <property type="match status" value="1"/>
</dbReference>
<protein>
    <recommendedName>
        <fullName evidence="7">High potential iron-sulfur proteins family profile domain-containing protein</fullName>
    </recommendedName>
</protein>
<dbReference type="EMBL" id="UINC01078684">
    <property type="protein sequence ID" value="SVC20000.1"/>
    <property type="molecule type" value="Genomic_DNA"/>
</dbReference>
<dbReference type="GO" id="GO:0051539">
    <property type="term" value="F:4 iron, 4 sulfur cluster binding"/>
    <property type="evidence" value="ECO:0007669"/>
    <property type="project" value="UniProtKB-KW"/>
</dbReference>
<accession>A0A382K6A3</accession>